<dbReference type="InterPro" id="IPR016032">
    <property type="entry name" value="Sig_transdc_resp-reg_C-effctor"/>
</dbReference>
<accession>A0ABY5LIC2</accession>
<organism evidence="5 6">
    <name type="scientific">Vibrio japonicus</name>
    <dbReference type="NCBI Taxonomy" id="1824638"/>
    <lineage>
        <taxon>Bacteria</taxon>
        <taxon>Pseudomonadati</taxon>
        <taxon>Pseudomonadota</taxon>
        <taxon>Gammaproteobacteria</taxon>
        <taxon>Vibrionales</taxon>
        <taxon>Vibrionaceae</taxon>
        <taxon>Vibrio</taxon>
    </lineage>
</organism>
<dbReference type="PRINTS" id="PR00038">
    <property type="entry name" value="HTHLUXR"/>
</dbReference>
<keyword evidence="2" id="KW-0238">DNA-binding</keyword>
<keyword evidence="3" id="KW-0804">Transcription</keyword>
<evidence type="ECO:0000259" key="4">
    <source>
        <dbReference type="PROSITE" id="PS50043"/>
    </source>
</evidence>
<dbReference type="InterPro" id="IPR000792">
    <property type="entry name" value="Tscrpt_reg_LuxR_C"/>
</dbReference>
<reference evidence="5" key="1">
    <citation type="submission" date="2022-07" db="EMBL/GenBank/DDBJ databases">
        <title>Complete genome of Vibrio japonicus strain JCM 31412T and phylogenomic assessment of the Nereis clade of the genus Vibrio.</title>
        <authorList>
            <person name="Shlafstein M.D."/>
            <person name="Emsley S.A."/>
            <person name="Ushijima B."/>
            <person name="Videau P."/>
            <person name="Saw J.H."/>
        </authorList>
    </citation>
    <scope>NUCLEOTIDE SEQUENCE</scope>
    <source>
        <strain evidence="5">JCM 31412</strain>
    </source>
</reference>
<dbReference type="PANTHER" id="PTHR44688:SF16">
    <property type="entry name" value="DNA-BINDING TRANSCRIPTIONAL ACTIVATOR DEVR_DOSR"/>
    <property type="match status" value="1"/>
</dbReference>
<evidence type="ECO:0000256" key="1">
    <source>
        <dbReference type="ARBA" id="ARBA00023015"/>
    </source>
</evidence>
<feature type="domain" description="HTH luxR-type" evidence="4">
    <location>
        <begin position="150"/>
        <end position="215"/>
    </location>
</feature>
<name>A0ABY5LIC2_9VIBR</name>
<keyword evidence="1" id="KW-0805">Transcription regulation</keyword>
<dbReference type="Proteomes" id="UP001058602">
    <property type="component" value="Chromosome 1"/>
</dbReference>
<proteinExistence type="predicted"/>
<dbReference type="SMART" id="SM00421">
    <property type="entry name" value="HTH_LUXR"/>
    <property type="match status" value="1"/>
</dbReference>
<gene>
    <name evidence="5" type="ORF">NP165_06455</name>
</gene>
<evidence type="ECO:0000256" key="2">
    <source>
        <dbReference type="ARBA" id="ARBA00023125"/>
    </source>
</evidence>
<evidence type="ECO:0000256" key="3">
    <source>
        <dbReference type="ARBA" id="ARBA00023163"/>
    </source>
</evidence>
<dbReference type="InterPro" id="IPR036388">
    <property type="entry name" value="WH-like_DNA-bd_sf"/>
</dbReference>
<dbReference type="Gene3D" id="1.10.10.10">
    <property type="entry name" value="Winged helix-like DNA-binding domain superfamily/Winged helix DNA-binding domain"/>
    <property type="match status" value="1"/>
</dbReference>
<sequence length="215" mass="24725">MGIKPKTYKNKWHILLDDKNSFHAQLIIRELRKNENLIVTKGNANNIDKIVDKNNVDIVLLSFTCLKTGKHINDIYSNGQGVSLIVYGIPRQISYEELSSWVCMKGMIYEDAPIEHLIKCIEAVTAGGLWLPRRLMERMLDQLRPYILSQPDGVSDLTKREKQILNCLVHGHSNLEIADRLHIAESTVKTHLYKLYKKLNVSSRREAIQVAKQHQ</sequence>
<keyword evidence="6" id="KW-1185">Reference proteome</keyword>
<dbReference type="CDD" id="cd06170">
    <property type="entry name" value="LuxR_C_like"/>
    <property type="match status" value="1"/>
</dbReference>
<dbReference type="EMBL" id="CP102096">
    <property type="protein sequence ID" value="UUM31769.1"/>
    <property type="molecule type" value="Genomic_DNA"/>
</dbReference>
<evidence type="ECO:0000313" key="6">
    <source>
        <dbReference type="Proteomes" id="UP001058602"/>
    </source>
</evidence>
<dbReference type="SUPFAM" id="SSF46894">
    <property type="entry name" value="C-terminal effector domain of the bipartite response regulators"/>
    <property type="match status" value="1"/>
</dbReference>
<evidence type="ECO:0000313" key="5">
    <source>
        <dbReference type="EMBL" id="UUM31769.1"/>
    </source>
</evidence>
<dbReference type="Pfam" id="PF00196">
    <property type="entry name" value="GerE"/>
    <property type="match status" value="1"/>
</dbReference>
<dbReference type="PROSITE" id="PS50043">
    <property type="entry name" value="HTH_LUXR_2"/>
    <property type="match status" value="1"/>
</dbReference>
<protein>
    <submittedName>
        <fullName evidence="5">Response regulator transcription factor</fullName>
    </submittedName>
</protein>
<dbReference type="PANTHER" id="PTHR44688">
    <property type="entry name" value="DNA-BINDING TRANSCRIPTIONAL ACTIVATOR DEVR_DOSR"/>
    <property type="match status" value="1"/>
</dbReference>
<dbReference type="RefSeq" id="WP_257085495.1">
    <property type="nucleotide sequence ID" value="NZ_CP102096.1"/>
</dbReference>
<dbReference type="Gene3D" id="3.40.50.2300">
    <property type="match status" value="1"/>
</dbReference>